<dbReference type="AlphaFoldDB" id="K0EVZ7"/>
<dbReference type="STRING" id="1133849.O3I_030195"/>
<evidence type="ECO:0000313" key="1">
    <source>
        <dbReference type="EMBL" id="AFU03988.1"/>
    </source>
</evidence>
<evidence type="ECO:0000313" key="2">
    <source>
        <dbReference type="Proteomes" id="UP000006304"/>
    </source>
</evidence>
<dbReference type="KEGG" id="nbr:O3I_030195"/>
<evidence type="ECO:0008006" key="3">
    <source>
        <dbReference type="Google" id="ProtNLM"/>
    </source>
</evidence>
<reference evidence="1 2" key="1">
    <citation type="journal article" date="2012" name="J. Bacteriol.">
        <title>Complete genome sequence of Nocardia brasiliensis HUJEG-1.</title>
        <authorList>
            <person name="Vera-Cabrera L."/>
            <person name="Ortiz-Lopez R."/>
            <person name="Elizondo-Gonzalez R."/>
            <person name="Perez-Maya A.A."/>
            <person name="Ocampo-Candiani J."/>
        </authorList>
    </citation>
    <scope>NUCLEOTIDE SEQUENCE [LARGE SCALE GENOMIC DNA]</scope>
    <source>
        <strain evidence="2">ATCC 700358</strain>
    </source>
</reference>
<dbReference type="HOGENOM" id="CLU_1569090_0_0_11"/>
<dbReference type="Proteomes" id="UP000006304">
    <property type="component" value="Chromosome"/>
</dbReference>
<organism evidence="1 2">
    <name type="scientific">Nocardia brasiliensis (strain ATCC 700358 / HUJEG-1)</name>
    <dbReference type="NCBI Taxonomy" id="1133849"/>
    <lineage>
        <taxon>Bacteria</taxon>
        <taxon>Bacillati</taxon>
        <taxon>Actinomycetota</taxon>
        <taxon>Actinomycetes</taxon>
        <taxon>Mycobacteriales</taxon>
        <taxon>Nocardiaceae</taxon>
        <taxon>Nocardia</taxon>
    </lineage>
</organism>
<dbReference type="EMBL" id="CP003876">
    <property type="protein sequence ID" value="AFU03988.1"/>
    <property type="molecule type" value="Genomic_DNA"/>
</dbReference>
<dbReference type="eggNOG" id="ENOG5032HH6">
    <property type="taxonomic scope" value="Bacteria"/>
</dbReference>
<accession>K0EVZ7</accession>
<name>K0EVZ7_NOCB7</name>
<protein>
    <recommendedName>
        <fullName evidence="3">DUF937 domain-containing protein</fullName>
    </recommendedName>
</protein>
<gene>
    <name evidence="1" type="ORF">O3I_030195</name>
</gene>
<keyword evidence="2" id="KW-1185">Reference proteome</keyword>
<proteinExistence type="predicted"/>
<sequence length="170" mass="17563">MNDQATLHLEYIYGPRWADVVAIIERAAQLSAEERERLNAAAGRSMESHLKGLQNSATGAGGLAGLLSGLGQQQSEQPLQVAAKVAKEFGRTRNTQIATAVAGQALSPGVGAGDLGSLLQSLGSLGAVTTVAQAVTAAVLGDLVGQGQFTQSVYDELLRPWHESLQGSVA</sequence>
<dbReference type="RefSeq" id="WP_014986843.1">
    <property type="nucleotide sequence ID" value="NC_018681.1"/>
</dbReference>